<feature type="region of interest" description="Disordered" evidence="1">
    <location>
        <begin position="1"/>
        <end position="27"/>
    </location>
</feature>
<keyword evidence="3" id="KW-1185">Reference proteome</keyword>
<proteinExistence type="predicted"/>
<dbReference type="EMBL" id="JANPWB010000009">
    <property type="protein sequence ID" value="KAJ1152508.1"/>
    <property type="molecule type" value="Genomic_DNA"/>
</dbReference>
<dbReference type="AlphaFoldDB" id="A0AAV7RNN0"/>
<protein>
    <submittedName>
        <fullName evidence="2">Uncharacterized protein</fullName>
    </submittedName>
</protein>
<organism evidence="2 3">
    <name type="scientific">Pleurodeles waltl</name>
    <name type="common">Iberian ribbed newt</name>
    <dbReference type="NCBI Taxonomy" id="8319"/>
    <lineage>
        <taxon>Eukaryota</taxon>
        <taxon>Metazoa</taxon>
        <taxon>Chordata</taxon>
        <taxon>Craniata</taxon>
        <taxon>Vertebrata</taxon>
        <taxon>Euteleostomi</taxon>
        <taxon>Amphibia</taxon>
        <taxon>Batrachia</taxon>
        <taxon>Caudata</taxon>
        <taxon>Salamandroidea</taxon>
        <taxon>Salamandridae</taxon>
        <taxon>Pleurodelinae</taxon>
        <taxon>Pleurodeles</taxon>
    </lineage>
</organism>
<name>A0AAV7RNN0_PLEWA</name>
<evidence type="ECO:0000256" key="1">
    <source>
        <dbReference type="SAM" id="MobiDB-lite"/>
    </source>
</evidence>
<feature type="region of interest" description="Disordered" evidence="1">
    <location>
        <begin position="81"/>
        <end position="159"/>
    </location>
</feature>
<sequence>MRNSQLSPSTEPQKATQTPSSNPWAPEGRCRWLLLDAPSGGECPPPGLRHGWGLSSRCAGLCSGGEVCAVLLRAAACSSPDSDAPLNSDSASLSPPDSCGSSRGGRARSAYRLRPASRLMTSQCRARPRAPDWRVRAAEPSPSRYPAPSTAASPGKQRRGLVRIVVQSSGRMAEVCEHRPLRLTLPPNNIPPVNH</sequence>
<evidence type="ECO:0000313" key="3">
    <source>
        <dbReference type="Proteomes" id="UP001066276"/>
    </source>
</evidence>
<accession>A0AAV7RNN0</accession>
<reference evidence="2" key="1">
    <citation type="journal article" date="2022" name="bioRxiv">
        <title>Sequencing and chromosome-scale assembly of the giantPleurodeles waltlgenome.</title>
        <authorList>
            <person name="Brown T."/>
            <person name="Elewa A."/>
            <person name="Iarovenko S."/>
            <person name="Subramanian E."/>
            <person name="Araus A.J."/>
            <person name="Petzold A."/>
            <person name="Susuki M."/>
            <person name="Suzuki K.-i.T."/>
            <person name="Hayashi T."/>
            <person name="Toyoda A."/>
            <person name="Oliveira C."/>
            <person name="Osipova E."/>
            <person name="Leigh N.D."/>
            <person name="Simon A."/>
            <person name="Yun M.H."/>
        </authorList>
    </citation>
    <scope>NUCLEOTIDE SEQUENCE</scope>
    <source>
        <strain evidence="2">20211129_DDA</strain>
        <tissue evidence="2">Liver</tissue>
    </source>
</reference>
<dbReference type="Proteomes" id="UP001066276">
    <property type="component" value="Chromosome 5"/>
</dbReference>
<gene>
    <name evidence="2" type="ORF">NDU88_005283</name>
</gene>
<comment type="caution">
    <text evidence="2">The sequence shown here is derived from an EMBL/GenBank/DDBJ whole genome shotgun (WGS) entry which is preliminary data.</text>
</comment>
<evidence type="ECO:0000313" key="2">
    <source>
        <dbReference type="EMBL" id="KAJ1152508.1"/>
    </source>
</evidence>
<feature type="compositionally biased region" description="Polar residues" evidence="1">
    <location>
        <begin position="1"/>
        <end position="23"/>
    </location>
</feature>